<evidence type="ECO:0000313" key="19">
    <source>
        <dbReference type="EMBL" id="EAR52102.1"/>
    </source>
</evidence>
<dbReference type="InterPro" id="IPR036890">
    <property type="entry name" value="HATPase_C_sf"/>
</dbReference>
<keyword evidence="13" id="KW-0157">Chromophore</keyword>
<dbReference type="eggNOG" id="COG3920">
    <property type="taxonomic scope" value="Bacteria"/>
</dbReference>
<evidence type="ECO:0000313" key="20">
    <source>
        <dbReference type="Proteomes" id="UP000003635"/>
    </source>
</evidence>
<dbReference type="Gene3D" id="3.40.50.2300">
    <property type="match status" value="1"/>
</dbReference>
<dbReference type="GO" id="GO:0009881">
    <property type="term" value="F:photoreceptor activity"/>
    <property type="evidence" value="ECO:0007669"/>
    <property type="project" value="UniProtKB-KW"/>
</dbReference>
<dbReference type="AlphaFoldDB" id="Q2CHD7"/>
<evidence type="ECO:0000256" key="12">
    <source>
        <dbReference type="ARBA" id="ARBA00022840"/>
    </source>
</evidence>
<keyword evidence="14" id="KW-0843">Virulence</keyword>
<evidence type="ECO:0000256" key="14">
    <source>
        <dbReference type="ARBA" id="ARBA00023026"/>
    </source>
</evidence>
<keyword evidence="3" id="KW-0600">Photoreceptor protein</keyword>
<accession>Q2CHD7</accession>
<dbReference type="EC" id="2.7.13.3" evidence="2"/>
<dbReference type="InterPro" id="IPR001789">
    <property type="entry name" value="Sig_transdc_resp-reg_receiver"/>
</dbReference>
<evidence type="ECO:0000259" key="18">
    <source>
        <dbReference type="PROSITE" id="PS50113"/>
    </source>
</evidence>
<dbReference type="PROSITE" id="PS50110">
    <property type="entry name" value="RESPONSE_REGULATORY"/>
    <property type="match status" value="1"/>
</dbReference>
<dbReference type="CDD" id="cd00130">
    <property type="entry name" value="PAS"/>
    <property type="match status" value="1"/>
</dbReference>
<evidence type="ECO:0000256" key="2">
    <source>
        <dbReference type="ARBA" id="ARBA00012438"/>
    </source>
</evidence>
<dbReference type="InterPro" id="IPR013655">
    <property type="entry name" value="PAS_fold_3"/>
</dbReference>
<dbReference type="SMART" id="SM00911">
    <property type="entry name" value="HWE_HK"/>
    <property type="match status" value="1"/>
</dbReference>
<dbReference type="Pfam" id="PF08447">
    <property type="entry name" value="PAS_3"/>
    <property type="match status" value="1"/>
</dbReference>
<dbReference type="PANTHER" id="PTHR41523:SF8">
    <property type="entry name" value="ETHYLENE RESPONSE SENSOR PROTEIN"/>
    <property type="match status" value="1"/>
</dbReference>
<dbReference type="SUPFAM" id="SSF52172">
    <property type="entry name" value="CheY-like"/>
    <property type="match status" value="1"/>
</dbReference>
<evidence type="ECO:0000256" key="11">
    <source>
        <dbReference type="ARBA" id="ARBA00022777"/>
    </source>
</evidence>
<dbReference type="eggNOG" id="COG0784">
    <property type="taxonomic scope" value="Bacteria"/>
</dbReference>
<dbReference type="InterPro" id="IPR035965">
    <property type="entry name" value="PAS-like_dom_sf"/>
</dbReference>
<dbReference type="Gene3D" id="3.30.450.40">
    <property type="match status" value="1"/>
</dbReference>
<dbReference type="HOGENOM" id="CLU_000445_114_51_5"/>
<comment type="catalytic activity">
    <reaction evidence="1">
        <text>ATP + protein L-histidine = ADP + protein N-phospho-L-histidine.</text>
        <dbReference type="EC" id="2.7.13.3"/>
    </reaction>
</comment>
<dbReference type="InterPro" id="IPR011006">
    <property type="entry name" value="CheY-like_superfamily"/>
</dbReference>
<evidence type="ECO:0000256" key="13">
    <source>
        <dbReference type="ARBA" id="ARBA00022991"/>
    </source>
</evidence>
<feature type="modified residue" description="4-aspartylphosphate" evidence="16">
    <location>
        <position position="745"/>
    </location>
</feature>
<dbReference type="Proteomes" id="UP000003635">
    <property type="component" value="Unassembled WGS sequence"/>
</dbReference>
<dbReference type="eggNOG" id="COG2203">
    <property type="taxonomic scope" value="Bacteria"/>
</dbReference>
<protein>
    <recommendedName>
        <fullName evidence="2">histidine kinase</fullName>
        <ecNumber evidence="2">2.7.13.3</ecNumber>
    </recommendedName>
</protein>
<evidence type="ECO:0000256" key="9">
    <source>
        <dbReference type="ARBA" id="ARBA00022737"/>
    </source>
</evidence>
<dbReference type="SMART" id="SM00448">
    <property type="entry name" value="REC"/>
    <property type="match status" value="1"/>
</dbReference>
<gene>
    <name evidence="19" type="ORF">OG2516_18595</name>
</gene>
<dbReference type="Pfam" id="PF07536">
    <property type="entry name" value="HWE_HK"/>
    <property type="match status" value="1"/>
</dbReference>
<keyword evidence="7" id="KW-0288">FMN</keyword>
<keyword evidence="5" id="KW-0716">Sensory transduction</keyword>
<evidence type="ECO:0000256" key="1">
    <source>
        <dbReference type="ARBA" id="ARBA00000085"/>
    </source>
</evidence>
<dbReference type="EMBL" id="AAOT01000006">
    <property type="protein sequence ID" value="EAR52102.1"/>
    <property type="molecule type" value="Genomic_DNA"/>
</dbReference>
<dbReference type="Gene3D" id="2.10.70.100">
    <property type="match status" value="1"/>
</dbReference>
<organism evidence="19 20">
    <name type="scientific">Oceanicola granulosus (strain ATCC BAA-861 / DSM 15982 / KCTC 12143 / HTCC2516)</name>
    <dbReference type="NCBI Taxonomy" id="314256"/>
    <lineage>
        <taxon>Bacteria</taxon>
        <taxon>Pseudomonadati</taxon>
        <taxon>Pseudomonadota</taxon>
        <taxon>Alphaproteobacteria</taxon>
        <taxon>Rhodobacterales</taxon>
        <taxon>Roseobacteraceae</taxon>
        <taxon>Oceanicola</taxon>
    </lineage>
</organism>
<reference evidence="19 20" key="1">
    <citation type="journal article" date="2010" name="J. Bacteriol.">
        <title>Genome sequences of Oceanicola granulosus HTCC2516(T) and Oceanicola batsensis HTCC2597(TDelta).</title>
        <authorList>
            <person name="Thrash J.C."/>
            <person name="Cho J.C."/>
            <person name="Vergin K.L."/>
            <person name="Giovannoni S.J."/>
        </authorList>
    </citation>
    <scope>NUCLEOTIDE SEQUENCE [LARGE SCALE GENOMIC DNA]</scope>
    <source>
        <strain evidence="20">ATCC BAA-861 / DSM 15982 / KCTC 12143 / HTCC2516</strain>
    </source>
</reference>
<dbReference type="InterPro" id="IPR000700">
    <property type="entry name" value="PAS-assoc_C"/>
</dbReference>
<evidence type="ECO:0000256" key="3">
    <source>
        <dbReference type="ARBA" id="ARBA00022543"/>
    </source>
</evidence>
<dbReference type="Gene3D" id="3.30.450.20">
    <property type="entry name" value="PAS domain"/>
    <property type="match status" value="2"/>
</dbReference>
<proteinExistence type="predicted"/>
<evidence type="ECO:0000256" key="8">
    <source>
        <dbReference type="ARBA" id="ARBA00022679"/>
    </source>
</evidence>
<dbReference type="SUPFAM" id="SSF55781">
    <property type="entry name" value="GAF domain-like"/>
    <property type="match status" value="1"/>
</dbReference>
<comment type="caution">
    <text evidence="19">The sequence shown here is derived from an EMBL/GenBank/DDBJ whole genome shotgun (WGS) entry which is preliminary data.</text>
</comment>
<evidence type="ECO:0000256" key="7">
    <source>
        <dbReference type="ARBA" id="ARBA00022643"/>
    </source>
</evidence>
<evidence type="ECO:0000256" key="5">
    <source>
        <dbReference type="ARBA" id="ARBA00022606"/>
    </source>
</evidence>
<keyword evidence="15" id="KW-0675">Receptor</keyword>
<dbReference type="NCBIfam" id="TIGR00229">
    <property type="entry name" value="sensory_box"/>
    <property type="match status" value="1"/>
</dbReference>
<dbReference type="SMART" id="SM00086">
    <property type="entry name" value="PAC"/>
    <property type="match status" value="2"/>
</dbReference>
<name>Q2CHD7_OCEGH</name>
<keyword evidence="6" id="KW-0285">Flavoprotein</keyword>
<dbReference type="RefSeq" id="WP_007257020.1">
    <property type="nucleotide sequence ID" value="NZ_CH724110.1"/>
</dbReference>
<keyword evidence="8" id="KW-0808">Transferase</keyword>
<dbReference type="GO" id="GO:0004673">
    <property type="term" value="F:protein histidine kinase activity"/>
    <property type="evidence" value="ECO:0007669"/>
    <property type="project" value="UniProtKB-EC"/>
</dbReference>
<sequence>MVQADRAEGLVLPEGGGEMGELIRAHDWSGTPLGDPAGWPPVLHTLVALMLGSSQPMFLVWGPKRTTIYNDAYAEILAGKHPALALPFNEIWHEIWESDLREIVEWAYAGNGLHMDDIPLRMMRKGYPEETHFSFSYTPVRGSDGTVEGFFCPCLEITEQVLEKRRARLRAELTEQLRDVQDPVEVMYIAARLLGEVLGVEQAGYAEIDADGDTAIIARDWNSGAMQSNAGAHRLMDFGPDFVADLRAGRSIAIGEVRDDPRTNPTEALETFAARGVRAFLNVPRLRDGRLVAVLAVHSSSPRHWHPTEVALVEEAAERVNAAIDHLRAEAARRDNEARLRRTRDAVALATEASQLGWYSWDLALGVISADTRAREVMCLGPDEGRIADWFARIHPDDRRATRAIISDSLSDGRPFDLEYRVLHRDGSLRHVHATGTYRGDVAGETGLGTGLVRDVTEQKRSEAHQTMLMAELDHRVKNILAVVQSIARQSRGRAAVDATEAADLLVGRIDALARSHTLLARSRWQGAALAELIGTAVAPYRGARAERVVADGPALKVTPKAAQTLTLALHELATNAAKYGALSREDGQVSARWGWQAGEGGRRLVLDWREQGGPRIEGRPQRKGFGSRLIERTLAYELGGTVTLDYAPEGLRARFDLPLDKLRVEDGEDGEAGPALPEGELPAPFARESLRGLRVLVAEDEHLIGEETAATLEAAGCAVIGPVATQQEALEMAVGAEYDAAVMDINLAGTFSWPAARAVRARMIPLVFATGYSVAMEPPHDLAGTPRIEKPLDPDRLLAALASTVARESAAE</sequence>
<evidence type="ECO:0000259" key="17">
    <source>
        <dbReference type="PROSITE" id="PS50110"/>
    </source>
</evidence>
<dbReference type="InterPro" id="IPR029016">
    <property type="entry name" value="GAF-like_dom_sf"/>
</dbReference>
<keyword evidence="9" id="KW-0677">Repeat</keyword>
<evidence type="ECO:0000256" key="15">
    <source>
        <dbReference type="ARBA" id="ARBA00023170"/>
    </source>
</evidence>
<dbReference type="Gene3D" id="3.30.565.10">
    <property type="entry name" value="Histidine kinase-like ATPase, C-terminal domain"/>
    <property type="match status" value="1"/>
</dbReference>
<dbReference type="SUPFAM" id="SSF55785">
    <property type="entry name" value="PYP-like sensor domain (PAS domain)"/>
    <property type="match status" value="1"/>
</dbReference>
<dbReference type="InterPro" id="IPR000014">
    <property type="entry name" value="PAS"/>
</dbReference>
<dbReference type="PROSITE" id="PS50113">
    <property type="entry name" value="PAC"/>
    <property type="match status" value="1"/>
</dbReference>
<keyword evidence="12" id="KW-0067">ATP-binding</keyword>
<dbReference type="InterPro" id="IPR001610">
    <property type="entry name" value="PAC"/>
</dbReference>
<dbReference type="InterPro" id="IPR003018">
    <property type="entry name" value="GAF"/>
</dbReference>
<dbReference type="GO" id="GO:0000160">
    <property type="term" value="P:phosphorelay signal transduction system"/>
    <property type="evidence" value="ECO:0007669"/>
    <property type="project" value="InterPro"/>
</dbReference>
<dbReference type="PANTHER" id="PTHR41523">
    <property type="entry name" value="TWO-COMPONENT SYSTEM SENSOR PROTEIN"/>
    <property type="match status" value="1"/>
</dbReference>
<dbReference type="SMART" id="SM00065">
    <property type="entry name" value="GAF"/>
    <property type="match status" value="1"/>
</dbReference>
<keyword evidence="20" id="KW-1185">Reference proteome</keyword>
<keyword evidence="11 19" id="KW-0418">Kinase</keyword>
<dbReference type="GO" id="GO:0005524">
    <property type="term" value="F:ATP binding"/>
    <property type="evidence" value="ECO:0007669"/>
    <property type="project" value="UniProtKB-KW"/>
</dbReference>
<feature type="domain" description="Response regulatory" evidence="17">
    <location>
        <begin position="695"/>
        <end position="806"/>
    </location>
</feature>
<keyword evidence="10" id="KW-0547">Nucleotide-binding</keyword>
<evidence type="ECO:0000256" key="4">
    <source>
        <dbReference type="ARBA" id="ARBA00022553"/>
    </source>
</evidence>
<dbReference type="InterPro" id="IPR011102">
    <property type="entry name" value="Sig_transdc_His_kinase_HWE"/>
</dbReference>
<dbReference type="STRING" id="314256.OG2516_18595"/>
<dbReference type="Pfam" id="PF01590">
    <property type="entry name" value="GAF"/>
    <property type="match status" value="1"/>
</dbReference>
<feature type="domain" description="PAC" evidence="18">
    <location>
        <begin position="416"/>
        <end position="468"/>
    </location>
</feature>
<evidence type="ECO:0000256" key="6">
    <source>
        <dbReference type="ARBA" id="ARBA00022630"/>
    </source>
</evidence>
<evidence type="ECO:0000256" key="10">
    <source>
        <dbReference type="ARBA" id="ARBA00022741"/>
    </source>
</evidence>
<keyword evidence="4 16" id="KW-0597">Phosphoprotein</keyword>
<evidence type="ECO:0000256" key="16">
    <source>
        <dbReference type="PROSITE-ProRule" id="PRU00169"/>
    </source>
</evidence>